<dbReference type="Proteomes" id="UP000283587">
    <property type="component" value="Unassembled WGS sequence"/>
</dbReference>
<accession>A0A419A3E0</accession>
<evidence type="ECO:0000256" key="4">
    <source>
        <dbReference type="RuleBase" id="RU004514"/>
    </source>
</evidence>
<dbReference type="PIRSF" id="PIRSF004848">
    <property type="entry name" value="YBL036c_PLPDEIII"/>
    <property type="match status" value="1"/>
</dbReference>
<dbReference type="HAMAP" id="MF_02087">
    <property type="entry name" value="PLP_homeostasis"/>
    <property type="match status" value="1"/>
</dbReference>
<feature type="modified residue" description="N6-(pyridoxal phosphate)lysine" evidence="2 3">
    <location>
        <position position="55"/>
    </location>
</feature>
<gene>
    <name evidence="6" type="ORF">D3P05_17095</name>
</gene>
<reference evidence="7" key="1">
    <citation type="submission" date="2018-09" db="EMBL/GenBank/DDBJ databases">
        <title>Paracoccus onubensis nov. sp. a moderate halophilic bacterium isolated from Gruta de las Maravillas (Aracena, Spain).</title>
        <authorList>
            <person name="Jurado V."/>
            <person name="Gutierrez-Patricio S."/>
            <person name="Gonzalez-Pimentel J.L."/>
            <person name="Miller A.Z."/>
            <person name="Laiz L."/>
            <person name="Saiz-Jimenez C."/>
        </authorList>
    </citation>
    <scope>NUCLEOTIDE SEQUENCE [LARGE SCALE GENOMIC DNA]</scope>
    <source>
        <strain evidence="7">DSM 26381</strain>
    </source>
</reference>
<dbReference type="EMBL" id="QZEW01000083">
    <property type="protein sequence ID" value="RJL07820.1"/>
    <property type="molecule type" value="Genomic_DNA"/>
</dbReference>
<comment type="caution">
    <text evidence="6">The sequence shown here is derived from an EMBL/GenBank/DDBJ whole genome shotgun (WGS) entry which is preliminary data.</text>
</comment>
<dbReference type="InterPro" id="IPR029066">
    <property type="entry name" value="PLP-binding_barrel"/>
</dbReference>
<dbReference type="AlphaFoldDB" id="A0A419A3E0"/>
<dbReference type="PANTHER" id="PTHR10146:SF14">
    <property type="entry name" value="PYRIDOXAL PHOSPHATE HOMEOSTASIS PROTEIN"/>
    <property type="match status" value="1"/>
</dbReference>
<evidence type="ECO:0000256" key="1">
    <source>
        <dbReference type="ARBA" id="ARBA00022898"/>
    </source>
</evidence>
<dbReference type="InterPro" id="IPR001608">
    <property type="entry name" value="Ala_racemase_N"/>
</dbReference>
<dbReference type="SUPFAM" id="SSF51419">
    <property type="entry name" value="PLP-binding barrel"/>
    <property type="match status" value="1"/>
</dbReference>
<name>A0A419A3E0_9RHOB</name>
<protein>
    <recommendedName>
        <fullName evidence="2">Pyridoxal phosphate homeostasis protein</fullName>
        <shortName evidence="2">PLP homeostasis protein</shortName>
    </recommendedName>
</protein>
<dbReference type="InterPro" id="IPR011078">
    <property type="entry name" value="PyrdxlP_homeostasis"/>
</dbReference>
<evidence type="ECO:0000313" key="7">
    <source>
        <dbReference type="Proteomes" id="UP000283587"/>
    </source>
</evidence>
<proteinExistence type="inferred from homology"/>
<evidence type="ECO:0000256" key="3">
    <source>
        <dbReference type="PIRSR" id="PIRSR004848-1"/>
    </source>
</evidence>
<evidence type="ECO:0000256" key="2">
    <source>
        <dbReference type="HAMAP-Rule" id="MF_02087"/>
    </source>
</evidence>
<dbReference type="NCBIfam" id="TIGR00044">
    <property type="entry name" value="YggS family pyridoxal phosphate-dependent enzyme"/>
    <property type="match status" value="1"/>
</dbReference>
<dbReference type="CDD" id="cd00635">
    <property type="entry name" value="PLPDE_III_YBL036c_like"/>
    <property type="match status" value="1"/>
</dbReference>
<evidence type="ECO:0000313" key="6">
    <source>
        <dbReference type="EMBL" id="RJL07820.1"/>
    </source>
</evidence>
<dbReference type="PANTHER" id="PTHR10146">
    <property type="entry name" value="PROLINE SYNTHETASE CO-TRANSCRIBED BACTERIAL HOMOLOG PROTEIN"/>
    <property type="match status" value="1"/>
</dbReference>
<dbReference type="OrthoDB" id="9804072at2"/>
<comment type="cofactor">
    <cofactor evidence="3">
        <name>pyridoxal 5'-phosphate</name>
        <dbReference type="ChEBI" id="CHEBI:597326"/>
    </cofactor>
</comment>
<dbReference type="Pfam" id="PF01168">
    <property type="entry name" value="Ala_racemase_N"/>
    <property type="match status" value="1"/>
</dbReference>
<comment type="similarity">
    <text evidence="2 4">Belongs to the pyridoxal phosphate-binding protein YggS/PROSC family.</text>
</comment>
<sequence>MRMAADLTPEDIARFGPDPRAAFAANLRDVEARICAACARAGRDRASVRLLPVSKTVPAHVLRLAYAAGIRDFGENKLQEARDKHAALADLDARWCIIGHLQTNKAKYLARFAAEFHALDSLKLAAELNRRMEAEGRDLPVFVQVNTSGEDTKFGLAPDALPAFLDALPDYPRLRPQGLMTLAVFSADADRVRDCFRLLRGLRDQVAPDHPAVTGLSMGMSGDYELAIEEGATVIRVGQSLFGARPGSDAHYWPGLIPESP</sequence>
<dbReference type="GO" id="GO:0030170">
    <property type="term" value="F:pyridoxal phosphate binding"/>
    <property type="evidence" value="ECO:0007669"/>
    <property type="project" value="UniProtKB-UniRule"/>
</dbReference>
<evidence type="ECO:0000259" key="5">
    <source>
        <dbReference type="Pfam" id="PF01168"/>
    </source>
</evidence>
<organism evidence="6 7">
    <name type="scientific">Paracoccus siganidrum</name>
    <dbReference type="NCBI Taxonomy" id="1276757"/>
    <lineage>
        <taxon>Bacteria</taxon>
        <taxon>Pseudomonadati</taxon>
        <taxon>Pseudomonadota</taxon>
        <taxon>Alphaproteobacteria</taxon>
        <taxon>Rhodobacterales</taxon>
        <taxon>Paracoccaceae</taxon>
        <taxon>Paracoccus</taxon>
    </lineage>
</organism>
<dbReference type="Gene3D" id="3.20.20.10">
    <property type="entry name" value="Alanine racemase"/>
    <property type="match status" value="1"/>
</dbReference>
<keyword evidence="7" id="KW-1185">Reference proteome</keyword>
<feature type="domain" description="Alanine racemase N-terminal" evidence="5">
    <location>
        <begin position="47"/>
        <end position="246"/>
    </location>
</feature>
<comment type="function">
    <text evidence="2">Pyridoxal 5'-phosphate (PLP)-binding protein, which is involved in PLP homeostasis.</text>
</comment>
<keyword evidence="1 2" id="KW-0663">Pyridoxal phosphate</keyword>
<dbReference type="FunFam" id="3.20.20.10:FF:000018">
    <property type="entry name" value="Pyridoxal phosphate homeostasis protein"/>
    <property type="match status" value="1"/>
</dbReference>